<dbReference type="EMBL" id="KB822697">
    <property type="protein sequence ID" value="ETI28535.1"/>
    <property type="molecule type" value="Genomic_DNA"/>
</dbReference>
<name>V9DNT0_9EURO</name>
<evidence type="ECO:0000313" key="2">
    <source>
        <dbReference type="Proteomes" id="UP000030678"/>
    </source>
</evidence>
<gene>
    <name evidence="1" type="ORF">G647_00985</name>
</gene>
<accession>V9DNT0</accession>
<protein>
    <submittedName>
        <fullName evidence="1">Uncharacterized protein</fullName>
    </submittedName>
</protein>
<dbReference type="Proteomes" id="UP000030678">
    <property type="component" value="Unassembled WGS sequence"/>
</dbReference>
<reference evidence="1 2" key="1">
    <citation type="submission" date="2013-03" db="EMBL/GenBank/DDBJ databases">
        <title>The Genome Sequence of Cladophialophora carrionii CBS 160.54.</title>
        <authorList>
            <consortium name="The Broad Institute Genomics Platform"/>
            <person name="Cuomo C."/>
            <person name="de Hoog S."/>
            <person name="Gorbushina A."/>
            <person name="Walker B."/>
            <person name="Young S.K."/>
            <person name="Zeng Q."/>
            <person name="Gargeya S."/>
            <person name="Fitzgerald M."/>
            <person name="Haas B."/>
            <person name="Abouelleil A."/>
            <person name="Allen A.W."/>
            <person name="Alvarado L."/>
            <person name="Arachchi H.M."/>
            <person name="Berlin A.M."/>
            <person name="Chapman S.B."/>
            <person name="Gainer-Dewar J."/>
            <person name="Goldberg J."/>
            <person name="Griggs A."/>
            <person name="Gujja S."/>
            <person name="Hansen M."/>
            <person name="Howarth C."/>
            <person name="Imamovic A."/>
            <person name="Ireland A."/>
            <person name="Larimer J."/>
            <person name="McCowan C."/>
            <person name="Murphy C."/>
            <person name="Pearson M."/>
            <person name="Poon T.W."/>
            <person name="Priest M."/>
            <person name="Roberts A."/>
            <person name="Saif S."/>
            <person name="Shea T."/>
            <person name="Sisk P."/>
            <person name="Sykes S."/>
            <person name="Wortman J."/>
            <person name="Nusbaum C."/>
            <person name="Birren B."/>
        </authorList>
    </citation>
    <scope>NUCLEOTIDE SEQUENCE [LARGE SCALE GENOMIC DNA]</scope>
    <source>
        <strain evidence="1 2">CBS 160.54</strain>
    </source>
</reference>
<dbReference type="AlphaFoldDB" id="V9DNT0"/>
<evidence type="ECO:0000313" key="1">
    <source>
        <dbReference type="EMBL" id="ETI28535.1"/>
    </source>
</evidence>
<dbReference type="RefSeq" id="XP_008722609.1">
    <property type="nucleotide sequence ID" value="XM_008724387.1"/>
</dbReference>
<proteinExistence type="predicted"/>
<dbReference type="GeneID" id="19979478"/>
<sequence length="346" mass="39171">MPLECLMDEDFRPLGLASIAGTMSSVKHAAVNREYILAQLGNGMRLLRQRLSRPGGADADIVLYVTGDLEGFKLHKNRLKQMVAARGGLDNLGYGGGTKTVLLQWDASWKLSTGGGLWVDNRPRKKPIYPPLPLGERTFALVERLPPGFRELCAKGLICVELLDILARMTTAMSYKSSRHIPYDQKVGQYDDYLSVSSLQTLTTPNEEGSTTPPTLEALLTLGLILFSSTAFNEMRAIPVIFRGPKDALYEHLLRLDPDAHEGGDDAQNQCYQWLWAVTLDAWRDASRELMPQGRYLQIQFHKRYASNWETSQDLVHMLKRFFWTEDLVQFQKASFESFIAKREER</sequence>
<dbReference type="OrthoDB" id="4150248at2759"/>
<dbReference type="VEuPathDB" id="FungiDB:G647_00985"/>
<organism evidence="1 2">
    <name type="scientific">Cladophialophora carrionii CBS 160.54</name>
    <dbReference type="NCBI Taxonomy" id="1279043"/>
    <lineage>
        <taxon>Eukaryota</taxon>
        <taxon>Fungi</taxon>
        <taxon>Dikarya</taxon>
        <taxon>Ascomycota</taxon>
        <taxon>Pezizomycotina</taxon>
        <taxon>Eurotiomycetes</taxon>
        <taxon>Chaetothyriomycetidae</taxon>
        <taxon>Chaetothyriales</taxon>
        <taxon>Herpotrichiellaceae</taxon>
        <taxon>Cladophialophora</taxon>
    </lineage>
</organism>
<dbReference type="HOGENOM" id="CLU_016895_1_0_1"/>